<protein>
    <submittedName>
        <fullName evidence="1">Uncharacterized protein</fullName>
    </submittedName>
</protein>
<dbReference type="EMBL" id="CP088282">
    <property type="protein sequence ID" value="UGY06375.1"/>
    <property type="molecule type" value="Genomic_DNA"/>
</dbReference>
<organism evidence="1 2">
    <name type="scientific">Bradyrhizobium quebecense</name>
    <dbReference type="NCBI Taxonomy" id="2748629"/>
    <lineage>
        <taxon>Bacteria</taxon>
        <taxon>Pseudomonadati</taxon>
        <taxon>Pseudomonadota</taxon>
        <taxon>Alphaproteobacteria</taxon>
        <taxon>Hyphomicrobiales</taxon>
        <taxon>Nitrobacteraceae</taxon>
        <taxon>Bradyrhizobium</taxon>
    </lineage>
</organism>
<accession>A0ACD3VK08</accession>
<proteinExistence type="predicted"/>
<keyword evidence="2" id="KW-1185">Reference proteome</keyword>
<reference evidence="1 2" key="1">
    <citation type="journal article" date="2021" name="Int. J. Syst. Evol. Microbiol.">
        <title>Bradyrhizobium septentrionale sp. nov. (sv. septentrionale) and Bradyrhizobium quebecense sp. nov. (sv. septentrionale) associated with legumes native to Canada possess rearranged symbiosis genes and numerous insertion sequences.</title>
        <authorList>
            <person name="Bromfield E.S.P."/>
            <person name="Cloutier S."/>
        </authorList>
    </citation>
    <scope>NUCLEOTIDE SEQUENCE [LARGE SCALE GENOMIC DNA]</scope>
    <source>
        <strain evidence="1 2">12S5</strain>
    </source>
</reference>
<gene>
    <name evidence="1" type="ORF">J4P68_0017275</name>
</gene>
<evidence type="ECO:0000313" key="1">
    <source>
        <dbReference type="EMBL" id="UGY06375.1"/>
    </source>
</evidence>
<dbReference type="Proteomes" id="UP000692816">
    <property type="component" value="Chromosome"/>
</dbReference>
<sequence length="121" mass="12138">MVVSVTDIGLAIYRKMQVEGSSQAGVEYAIAHGFDANAISTAVAAATNSNVISASPAPIKFCGCATASGVSSMTCGATCPGGGTAGTYTIVSAQGSYSTIINYQVVPNSYVISTQSTARLQ</sequence>
<name>A0ACD3VK08_9BRAD</name>
<evidence type="ECO:0000313" key="2">
    <source>
        <dbReference type="Proteomes" id="UP000692816"/>
    </source>
</evidence>